<proteinExistence type="predicted"/>
<dbReference type="GO" id="GO:0008374">
    <property type="term" value="F:O-acyltransferase activity"/>
    <property type="evidence" value="ECO:0007669"/>
    <property type="project" value="InterPro"/>
</dbReference>
<dbReference type="InterPro" id="IPR029058">
    <property type="entry name" value="AB_hydrolase_fold"/>
</dbReference>
<dbReference type="PANTHER" id="PTHR11440">
    <property type="entry name" value="LECITHIN-CHOLESTEROL ACYLTRANSFERASE-RELATED"/>
    <property type="match status" value="1"/>
</dbReference>
<dbReference type="SUPFAM" id="SSF53474">
    <property type="entry name" value="alpha/beta-Hydrolases"/>
    <property type="match status" value="1"/>
</dbReference>
<protein>
    <submittedName>
        <fullName evidence="2">Group XV phospholipase A2-like</fullName>
    </submittedName>
</protein>
<dbReference type="Proteomes" id="UP000515146">
    <property type="component" value="Unplaced"/>
</dbReference>
<dbReference type="GO" id="GO:0006629">
    <property type="term" value="P:lipid metabolic process"/>
    <property type="evidence" value="ECO:0007669"/>
    <property type="project" value="InterPro"/>
</dbReference>
<name>A0A6P6YMZ8_DERPT</name>
<sequence length="662" mass="76206">MKMLSFDRGKFLVLITIILIWTASGSFGRRQQSSSPPMNLTPIILVPGDGGSQLEAKLNKSNVPHYFCDRQTMDYFSVWLNLELLVPFIIDCWVDNMKLIYNNQTRTTHDNDGVHIRVPGFGNTTTVEYVDPSRLPISGYFGQMVEHLVMEFGYERGQNIRGAPYDFRKAPNELQDYLKSVKKLIEQTYQQNDERRVMIVCHSMGCLVMLKFLNDQSQKWKDHYVQSFVTLGGPWGGSVKSIKAFISGDNFGVIVAPSLTIRDDERTFPSLAYLLPNDNVFQTDRILVETKQKGNYSIRNYQKLFRDINYNVGYNMWIDVKNITYDLIAPGVEVYCIHGIGHDTINKLIYEKNQFPDQQPDRIEYGNGDGTVNEESLSACKRWRQQQKQPVHYLPIHDMDHMRLLSDQKILANFHKAFKKMKFLIVISLMAIIGTIMAEPVDEKPKLNMQQVEQLLEQIEKDEQRLSPKPNAAKNDETVTVALQQLFTQFRQLTGAYVDVLNAVNKQLGLPKYPKLPGIAQRTGRGIRDTAPFKQLIENVEQLGTTISEVGELVTRTVSTIGDDSRKTVLRQFQQFADLWSNQLNEISRMFEPSVMMTFNELQGREESNFIDEIQRQVQQLARDIQRYVDSFVADIRNRVSGVRNQIFPNGERRPTTINQQQ</sequence>
<accession>A0A6P6YMZ8</accession>
<reference evidence="2" key="1">
    <citation type="submission" date="2025-08" db="UniProtKB">
        <authorList>
            <consortium name="RefSeq"/>
        </authorList>
    </citation>
    <scope>IDENTIFICATION</scope>
    <source>
        <strain evidence="2">Airmid</strain>
    </source>
</reference>
<dbReference type="OrthoDB" id="190846at2759"/>
<dbReference type="Gene3D" id="3.40.50.1820">
    <property type="entry name" value="alpha/beta hydrolase"/>
    <property type="match status" value="2"/>
</dbReference>
<dbReference type="Pfam" id="PF02450">
    <property type="entry name" value="LCAT"/>
    <property type="match status" value="1"/>
</dbReference>
<dbReference type="InterPro" id="IPR003386">
    <property type="entry name" value="LACT/PDAT_acylTrfase"/>
</dbReference>
<gene>
    <name evidence="2" type="primary">LOC113799772</name>
</gene>
<dbReference type="AlphaFoldDB" id="A0A6P6YMZ8"/>
<organism evidence="1 2">
    <name type="scientific">Dermatophagoides pteronyssinus</name>
    <name type="common">European house dust mite</name>
    <dbReference type="NCBI Taxonomy" id="6956"/>
    <lineage>
        <taxon>Eukaryota</taxon>
        <taxon>Metazoa</taxon>
        <taxon>Ecdysozoa</taxon>
        <taxon>Arthropoda</taxon>
        <taxon>Chelicerata</taxon>
        <taxon>Arachnida</taxon>
        <taxon>Acari</taxon>
        <taxon>Acariformes</taxon>
        <taxon>Sarcoptiformes</taxon>
        <taxon>Astigmata</taxon>
        <taxon>Psoroptidia</taxon>
        <taxon>Analgoidea</taxon>
        <taxon>Pyroglyphidae</taxon>
        <taxon>Dermatophagoidinae</taxon>
        <taxon>Dermatophagoides</taxon>
    </lineage>
</organism>
<dbReference type="FunCoup" id="A0A6P6YMZ8">
    <property type="interactions" value="132"/>
</dbReference>
<dbReference type="RefSeq" id="XP_027206266.1">
    <property type="nucleotide sequence ID" value="XM_027350465.1"/>
</dbReference>
<evidence type="ECO:0000313" key="2">
    <source>
        <dbReference type="RefSeq" id="XP_027206266.1"/>
    </source>
</evidence>
<dbReference type="KEGG" id="dpte:113799772"/>
<evidence type="ECO:0000313" key="1">
    <source>
        <dbReference type="Proteomes" id="UP000515146"/>
    </source>
</evidence>
<keyword evidence="1" id="KW-1185">Reference proteome</keyword>
<dbReference type="InParanoid" id="A0A6P6YMZ8"/>